<feature type="region of interest" description="Disordered" evidence="6">
    <location>
        <begin position="1"/>
        <end position="22"/>
    </location>
</feature>
<proteinExistence type="inferred from homology"/>
<protein>
    <submittedName>
        <fullName evidence="8">Wall-associated receptor kinase galacturonan-binding domain-containing protein</fullName>
    </submittedName>
</protein>
<organism evidence="7 8">
    <name type="scientific">Plectus sambesii</name>
    <dbReference type="NCBI Taxonomy" id="2011161"/>
    <lineage>
        <taxon>Eukaryota</taxon>
        <taxon>Metazoa</taxon>
        <taxon>Ecdysozoa</taxon>
        <taxon>Nematoda</taxon>
        <taxon>Chromadorea</taxon>
        <taxon>Plectida</taxon>
        <taxon>Plectina</taxon>
        <taxon>Plectoidea</taxon>
        <taxon>Plectidae</taxon>
        <taxon>Plectus</taxon>
    </lineage>
</organism>
<keyword evidence="2" id="KW-0732">Signal</keyword>
<dbReference type="Proteomes" id="UP000887566">
    <property type="component" value="Unplaced"/>
</dbReference>
<evidence type="ECO:0000256" key="2">
    <source>
        <dbReference type="ARBA" id="ARBA00022729"/>
    </source>
</evidence>
<dbReference type="GO" id="GO:0046872">
    <property type="term" value="F:metal ion binding"/>
    <property type="evidence" value="ECO:0007669"/>
    <property type="project" value="UniProtKB-KW"/>
</dbReference>
<comment type="similarity">
    <text evidence="5">Belongs to the LECT2/MIM-1 family.</text>
</comment>
<evidence type="ECO:0000256" key="4">
    <source>
        <dbReference type="ARBA" id="ARBA00023157"/>
    </source>
</evidence>
<evidence type="ECO:0000256" key="6">
    <source>
        <dbReference type="SAM" id="MobiDB-lite"/>
    </source>
</evidence>
<reference evidence="8" key="1">
    <citation type="submission" date="2022-11" db="UniProtKB">
        <authorList>
            <consortium name="WormBaseParasite"/>
        </authorList>
    </citation>
    <scope>IDENTIFICATION</scope>
</reference>
<keyword evidence="3" id="KW-0862">Zinc</keyword>
<dbReference type="Gene3D" id="2.70.70.10">
    <property type="entry name" value="Glucose Permease (Domain IIA)"/>
    <property type="match status" value="1"/>
</dbReference>
<dbReference type="WBParaSite" id="PSAMB.scaffold5547size11432.g26884.t1">
    <property type="protein sequence ID" value="PSAMB.scaffold5547size11432.g26884.t1"/>
    <property type="gene ID" value="PSAMB.scaffold5547size11432.g26884"/>
</dbReference>
<evidence type="ECO:0000256" key="3">
    <source>
        <dbReference type="ARBA" id="ARBA00022833"/>
    </source>
</evidence>
<sequence>MEQLVGKEDAAESLNDSDDDDDDVSYRVFSGDAMHARQALPVALTLFLLLPSASSLGCMPTICEGNPKNDLRDCPDSDGTCGRYHGTRKGGRVVDGVDIKCRANAVVYAPFDGDMYFWSAIHYHYELPPLPSSRDIHCTY</sequence>
<evidence type="ECO:0000256" key="5">
    <source>
        <dbReference type="ARBA" id="ARBA00024361"/>
    </source>
</evidence>
<evidence type="ECO:0000256" key="1">
    <source>
        <dbReference type="ARBA" id="ARBA00022723"/>
    </source>
</evidence>
<accession>A0A914WWT5</accession>
<keyword evidence="1" id="KW-0479">Metal-binding</keyword>
<evidence type="ECO:0000313" key="8">
    <source>
        <dbReference type="WBParaSite" id="PSAMB.scaffold5547size11432.g26884.t1"/>
    </source>
</evidence>
<keyword evidence="7" id="KW-1185">Reference proteome</keyword>
<evidence type="ECO:0000313" key="7">
    <source>
        <dbReference type="Proteomes" id="UP000887566"/>
    </source>
</evidence>
<dbReference type="PANTHER" id="PTHR11329">
    <property type="entry name" value="LEUKOCYTE CELL-DERIVED CHEMOTAXIN 2"/>
    <property type="match status" value="1"/>
</dbReference>
<dbReference type="PANTHER" id="PTHR11329:SF0">
    <property type="entry name" value="LEUKOCYTE CELL-DERIVED CHEMOTAXIN-2"/>
    <property type="match status" value="1"/>
</dbReference>
<name>A0A914WWT5_9BILA</name>
<dbReference type="AlphaFoldDB" id="A0A914WWT5"/>
<feature type="compositionally biased region" description="Basic and acidic residues" evidence="6">
    <location>
        <begin position="1"/>
        <end position="10"/>
    </location>
</feature>
<dbReference type="InterPro" id="IPR008663">
    <property type="entry name" value="LECT2"/>
</dbReference>
<dbReference type="InterPro" id="IPR011055">
    <property type="entry name" value="Dup_hybrid_motif"/>
</dbReference>
<keyword evidence="4" id="KW-1015">Disulfide bond</keyword>